<reference evidence="1" key="1">
    <citation type="submission" date="2020-02" db="EMBL/GenBank/DDBJ databases">
        <authorList>
            <person name="Palmer J.M."/>
        </authorList>
    </citation>
    <scope>NUCLEOTIDE SEQUENCE</scope>
    <source>
        <strain evidence="1">EPUS1.4</strain>
        <tissue evidence="1">Thallus</tissue>
    </source>
</reference>
<evidence type="ECO:0000313" key="2">
    <source>
        <dbReference type="Proteomes" id="UP000606974"/>
    </source>
</evidence>
<dbReference type="Proteomes" id="UP000606974">
    <property type="component" value="Unassembled WGS sequence"/>
</dbReference>
<comment type="caution">
    <text evidence="1">The sequence shown here is derived from an EMBL/GenBank/DDBJ whole genome shotgun (WGS) entry which is preliminary data.</text>
</comment>
<name>A0A8H7AUR5_9EURO</name>
<keyword evidence="2" id="KW-1185">Reference proteome</keyword>
<evidence type="ECO:0008006" key="3">
    <source>
        <dbReference type="Google" id="ProtNLM"/>
    </source>
</evidence>
<proteinExistence type="predicted"/>
<dbReference type="SUPFAM" id="SSF81383">
    <property type="entry name" value="F-box domain"/>
    <property type="match status" value="1"/>
</dbReference>
<dbReference type="InterPro" id="IPR036047">
    <property type="entry name" value="F-box-like_dom_sf"/>
</dbReference>
<organism evidence="1 2">
    <name type="scientific">Endocarpon pusillum</name>
    <dbReference type="NCBI Taxonomy" id="364733"/>
    <lineage>
        <taxon>Eukaryota</taxon>
        <taxon>Fungi</taxon>
        <taxon>Dikarya</taxon>
        <taxon>Ascomycota</taxon>
        <taxon>Pezizomycotina</taxon>
        <taxon>Eurotiomycetes</taxon>
        <taxon>Chaetothyriomycetidae</taxon>
        <taxon>Verrucariales</taxon>
        <taxon>Verrucariaceae</taxon>
        <taxon>Endocarpon</taxon>
    </lineage>
</organism>
<dbReference type="AlphaFoldDB" id="A0A8H7AUR5"/>
<protein>
    <recommendedName>
        <fullName evidence="3">F-box domain-containing protein</fullName>
    </recommendedName>
</protein>
<gene>
    <name evidence="1" type="ORF">GJ744_009728</name>
</gene>
<dbReference type="OrthoDB" id="6339427at2759"/>
<accession>A0A8H7AUR5</accession>
<sequence length="631" mass="71261">MFGDDESQLSDSVSLTSSMDIDMDPFASNTNTAHPKPDAGVDGFSIQYLLPLEIVELIAIRIADDADLMNFALTCKDFATATVLEKSTVWRTRFLARYDHPIIEGPYEFRVAYQLRELVLRKFPSFASIGAARSRAALEVLRDMVLETYHSPHGPKRTRSRNLEVLSSPKSAPYMEEFLSSPFFAYEFRPYGKPNGLFAALQLVFSHLVLHPSSHFAVETKASRDNYDLKIIYLYALPLRTIYYARKSQVQDIEPQNRDLRLDLEALLHIRNFWTGHLAYKGTGLYTNSLTTYGEMARMLVGRNHAPRAWDRAIQESVEFQAHWYGHYSCTHPTPRYITDIEEHQTCAEDWILQYGKNGVHPLTLDLQATNSAQRGWWPPIFATIPIVESTTPHADADSSHVYIRGIAPFLSPTSHPDMYPAYKSLRVRGVIHPLPSQKEIPGWRRIVMVMYQPTPRYLLAVLDVNSPEDDDPFDQIEPVAALEVPNMNQEGVAEQSTALDQMQAQDQGQAQPQAQNPAQMVIDDAAVAAVPASSEEAKAMREELEAREELKGPLGPAYLTRDFIAEMEDNLHPPEELAWEDIGYAYIYEGVIIPGGKIMMGRYWSCGPPTVVDGFELGNGVDRGPWVFWC</sequence>
<dbReference type="EMBL" id="JAACFV010000006">
    <property type="protein sequence ID" value="KAF7513307.1"/>
    <property type="molecule type" value="Genomic_DNA"/>
</dbReference>
<evidence type="ECO:0000313" key="1">
    <source>
        <dbReference type="EMBL" id="KAF7513307.1"/>
    </source>
</evidence>